<feature type="compositionally biased region" description="Basic and acidic residues" evidence="1">
    <location>
        <begin position="1"/>
        <end position="12"/>
    </location>
</feature>
<dbReference type="OrthoDB" id="3544487at2759"/>
<evidence type="ECO:0000313" key="2">
    <source>
        <dbReference type="EMBL" id="EED14723.1"/>
    </source>
</evidence>
<dbReference type="STRING" id="441959.B8MJD4"/>
<feature type="region of interest" description="Disordered" evidence="1">
    <location>
        <begin position="1"/>
        <end position="71"/>
    </location>
</feature>
<evidence type="ECO:0000313" key="3">
    <source>
        <dbReference type="Proteomes" id="UP000001745"/>
    </source>
</evidence>
<dbReference type="RefSeq" id="XP_002484676.1">
    <property type="nucleotide sequence ID" value="XM_002484631.1"/>
</dbReference>
<dbReference type="OMA" id="DICHGKN"/>
<dbReference type="EMBL" id="EQ962657">
    <property type="protein sequence ID" value="EED14723.1"/>
    <property type="molecule type" value="Genomic_DNA"/>
</dbReference>
<protein>
    <submittedName>
        <fullName evidence="2">Uncharacterized protein</fullName>
    </submittedName>
</protein>
<dbReference type="GeneID" id="8102975"/>
<reference evidence="3" key="1">
    <citation type="journal article" date="2015" name="Genome Announc.">
        <title>Genome sequence of the AIDS-associated pathogen Penicillium marneffei (ATCC18224) and its near taxonomic relative Talaromyces stipitatus (ATCC10500).</title>
        <authorList>
            <person name="Nierman W.C."/>
            <person name="Fedorova-Abrams N.D."/>
            <person name="Andrianopoulos A."/>
        </authorList>
    </citation>
    <scope>NUCLEOTIDE SEQUENCE [LARGE SCALE GENOMIC DNA]</scope>
    <source>
        <strain evidence="3">ATCC 10500 / CBS 375.48 / QM 6759 / NRRL 1006</strain>
    </source>
</reference>
<keyword evidence="3" id="KW-1185">Reference proteome</keyword>
<organism evidence="2 3">
    <name type="scientific">Talaromyces stipitatus (strain ATCC 10500 / CBS 375.48 / QM 6759 / NRRL 1006)</name>
    <name type="common">Penicillium stipitatum</name>
    <dbReference type="NCBI Taxonomy" id="441959"/>
    <lineage>
        <taxon>Eukaryota</taxon>
        <taxon>Fungi</taxon>
        <taxon>Dikarya</taxon>
        <taxon>Ascomycota</taxon>
        <taxon>Pezizomycotina</taxon>
        <taxon>Eurotiomycetes</taxon>
        <taxon>Eurotiomycetidae</taxon>
        <taxon>Eurotiales</taxon>
        <taxon>Trichocomaceae</taxon>
        <taxon>Talaromyces</taxon>
        <taxon>Talaromyces sect. Talaromyces</taxon>
    </lineage>
</organism>
<dbReference type="AlphaFoldDB" id="B8MJD4"/>
<sequence length="137" mass="15702">MPLSRQYDHNSMTEDEESQSDSDASSVVSEVFSDDECDDDSSSDSELESEDSEVESDFEEEDNQDPGQLSQEDYLAIAKQYCQHVTINLVQQWYLISDSEETVRFLYAYFSWQCDICHGKNGRHNPGIKVKSSLETF</sequence>
<dbReference type="PhylomeDB" id="B8MJD4"/>
<name>B8MJD4_TALSN</name>
<accession>B8MJD4</accession>
<gene>
    <name evidence="2" type="ORF">TSTA_041980</name>
</gene>
<dbReference type="Proteomes" id="UP000001745">
    <property type="component" value="Unassembled WGS sequence"/>
</dbReference>
<dbReference type="VEuPathDB" id="FungiDB:TSTA_041980"/>
<evidence type="ECO:0000256" key="1">
    <source>
        <dbReference type="SAM" id="MobiDB-lite"/>
    </source>
</evidence>
<dbReference type="InParanoid" id="B8MJD4"/>
<feature type="compositionally biased region" description="Acidic residues" evidence="1">
    <location>
        <begin position="32"/>
        <end position="64"/>
    </location>
</feature>
<dbReference type="HOGENOM" id="CLU_115465_0_0_1"/>
<feature type="compositionally biased region" description="Low complexity" evidence="1">
    <location>
        <begin position="21"/>
        <end position="31"/>
    </location>
</feature>
<proteinExistence type="predicted"/>